<keyword evidence="1" id="KW-1133">Transmembrane helix</keyword>
<feature type="transmembrane region" description="Helical" evidence="1">
    <location>
        <begin position="12"/>
        <end position="30"/>
    </location>
</feature>
<protein>
    <submittedName>
        <fullName evidence="2">Uncharacterized protein</fullName>
    </submittedName>
</protein>
<feature type="transmembrane region" description="Helical" evidence="1">
    <location>
        <begin position="36"/>
        <end position="55"/>
    </location>
</feature>
<proteinExistence type="predicted"/>
<accession>A0A7J0BYQ6</accession>
<feature type="transmembrane region" description="Helical" evidence="1">
    <location>
        <begin position="67"/>
        <end position="87"/>
    </location>
</feature>
<keyword evidence="1" id="KW-0812">Transmembrane</keyword>
<keyword evidence="3" id="KW-1185">Reference proteome</keyword>
<keyword evidence="1" id="KW-0472">Membrane</keyword>
<dbReference type="Proteomes" id="UP000503820">
    <property type="component" value="Unassembled WGS sequence"/>
</dbReference>
<evidence type="ECO:0000313" key="3">
    <source>
        <dbReference type="Proteomes" id="UP000503820"/>
    </source>
</evidence>
<evidence type="ECO:0000256" key="1">
    <source>
        <dbReference type="SAM" id="Phobius"/>
    </source>
</evidence>
<organism evidence="2 3">
    <name type="scientific">Desulfovibrio psychrotolerans</name>
    <dbReference type="NCBI Taxonomy" id="415242"/>
    <lineage>
        <taxon>Bacteria</taxon>
        <taxon>Pseudomonadati</taxon>
        <taxon>Thermodesulfobacteriota</taxon>
        <taxon>Desulfovibrionia</taxon>
        <taxon>Desulfovibrionales</taxon>
        <taxon>Desulfovibrionaceae</taxon>
        <taxon>Desulfovibrio</taxon>
    </lineage>
</organism>
<name>A0A7J0BYQ6_9BACT</name>
<dbReference type="EMBL" id="BLVP01000036">
    <property type="protein sequence ID" value="GFM38302.1"/>
    <property type="molecule type" value="Genomic_DNA"/>
</dbReference>
<dbReference type="AlphaFoldDB" id="A0A7J0BYQ6"/>
<gene>
    <name evidence="2" type="ORF">DSM19430T_29860</name>
</gene>
<sequence>MIKKINKTKNKYSLLISLLLSLALAIYLYIEKETPLLNITGTSIATLISIAFDYLITNTITKSSQKIHFTIIILAIAGPVYFSYGFSPSELKTGLLVAALFIALKSIYKLIHPTQ</sequence>
<evidence type="ECO:0000313" key="2">
    <source>
        <dbReference type="EMBL" id="GFM38302.1"/>
    </source>
</evidence>
<comment type="caution">
    <text evidence="2">The sequence shown here is derived from an EMBL/GenBank/DDBJ whole genome shotgun (WGS) entry which is preliminary data.</text>
</comment>
<reference evidence="2 3" key="1">
    <citation type="submission" date="2020-05" db="EMBL/GenBank/DDBJ databases">
        <title>Draft genome sequence of Desulfovibrio psychrotolerans JS1T.</title>
        <authorList>
            <person name="Ueno A."/>
            <person name="Tamazawa S."/>
            <person name="Tamamura S."/>
            <person name="Murakami T."/>
            <person name="Kiyama T."/>
            <person name="Inomata H."/>
            <person name="Amano Y."/>
            <person name="Miyakawa K."/>
            <person name="Tamaki H."/>
            <person name="Naganuma T."/>
            <person name="Kaneko K."/>
        </authorList>
    </citation>
    <scope>NUCLEOTIDE SEQUENCE [LARGE SCALE GENOMIC DNA]</scope>
    <source>
        <strain evidence="2 3">JS1</strain>
    </source>
</reference>